<comment type="subcellular location">
    <subcellularLocation>
        <location evidence="1">Membrane</location>
        <topology evidence="1">Single-pass type I membrane protein</topology>
    </subcellularLocation>
</comment>
<comment type="caution">
    <text evidence="13">The sequence shown here is derived from an EMBL/GenBank/DDBJ whole genome shotgun (WGS) entry which is preliminary data.</text>
</comment>
<evidence type="ECO:0000259" key="11">
    <source>
        <dbReference type="Pfam" id="PF08263"/>
    </source>
</evidence>
<evidence type="ECO:0000256" key="3">
    <source>
        <dbReference type="ARBA" id="ARBA00022692"/>
    </source>
</evidence>
<dbReference type="InterPro" id="IPR046956">
    <property type="entry name" value="RLP23-like"/>
</dbReference>
<evidence type="ECO:0000256" key="8">
    <source>
        <dbReference type="ARBA" id="ARBA00023170"/>
    </source>
</evidence>
<dbReference type="Pfam" id="PF08263">
    <property type="entry name" value="LRRNT_2"/>
    <property type="match status" value="1"/>
</dbReference>
<gene>
    <name evidence="13" type="ORF">PIB30_011886</name>
</gene>
<reference evidence="13 14" key="1">
    <citation type="journal article" date="2023" name="Plants (Basel)">
        <title>Bridging the Gap: Combining Genomics and Transcriptomics Approaches to Understand Stylosanthes scabra, an Orphan Legume from the Brazilian Caatinga.</title>
        <authorList>
            <person name="Ferreira-Neto J.R.C."/>
            <person name="da Silva M.D."/>
            <person name="Binneck E."/>
            <person name="de Melo N.F."/>
            <person name="da Silva R.H."/>
            <person name="de Melo A.L.T.M."/>
            <person name="Pandolfi V."/>
            <person name="Bustamante F.O."/>
            <person name="Brasileiro-Vidal A.C."/>
            <person name="Benko-Iseppon A.M."/>
        </authorList>
    </citation>
    <scope>NUCLEOTIDE SEQUENCE [LARGE SCALE GENOMIC DNA]</scope>
    <source>
        <tissue evidence="13">Leaves</tissue>
    </source>
</reference>
<organism evidence="13 14">
    <name type="scientific">Stylosanthes scabra</name>
    <dbReference type="NCBI Taxonomy" id="79078"/>
    <lineage>
        <taxon>Eukaryota</taxon>
        <taxon>Viridiplantae</taxon>
        <taxon>Streptophyta</taxon>
        <taxon>Embryophyta</taxon>
        <taxon>Tracheophyta</taxon>
        <taxon>Spermatophyta</taxon>
        <taxon>Magnoliopsida</taxon>
        <taxon>eudicotyledons</taxon>
        <taxon>Gunneridae</taxon>
        <taxon>Pentapetalae</taxon>
        <taxon>rosids</taxon>
        <taxon>fabids</taxon>
        <taxon>Fabales</taxon>
        <taxon>Fabaceae</taxon>
        <taxon>Papilionoideae</taxon>
        <taxon>50 kb inversion clade</taxon>
        <taxon>dalbergioids sensu lato</taxon>
        <taxon>Dalbergieae</taxon>
        <taxon>Pterocarpus clade</taxon>
        <taxon>Stylosanthes</taxon>
    </lineage>
</organism>
<keyword evidence="2" id="KW-0433">Leucine-rich repeat</keyword>
<feature type="domain" description="Leucine-rich repeat-containing N-terminal plant-type" evidence="11">
    <location>
        <begin position="29"/>
        <end position="71"/>
    </location>
</feature>
<evidence type="ECO:0000313" key="13">
    <source>
        <dbReference type="EMBL" id="MED6156156.1"/>
    </source>
</evidence>
<feature type="domain" description="Zer-1-like leucine-rich repeats region" evidence="12">
    <location>
        <begin position="98"/>
        <end position="194"/>
    </location>
</feature>
<dbReference type="InterPro" id="IPR013210">
    <property type="entry name" value="LRR_N_plant-typ"/>
</dbReference>
<feature type="signal peptide" evidence="10">
    <location>
        <begin position="1"/>
        <end position="20"/>
    </location>
</feature>
<dbReference type="PANTHER" id="PTHR48061:SF49">
    <property type="entry name" value="DISEASE RESISTANCE FAMILY PROTEIN_LRR PROTEIN"/>
    <property type="match status" value="1"/>
</dbReference>
<dbReference type="Pfam" id="PF25013">
    <property type="entry name" value="LRR_Zer-1"/>
    <property type="match status" value="1"/>
</dbReference>
<evidence type="ECO:0000259" key="12">
    <source>
        <dbReference type="Pfam" id="PF25013"/>
    </source>
</evidence>
<evidence type="ECO:0000256" key="5">
    <source>
        <dbReference type="ARBA" id="ARBA00022737"/>
    </source>
</evidence>
<dbReference type="SUPFAM" id="SSF52058">
    <property type="entry name" value="L domain-like"/>
    <property type="match status" value="1"/>
</dbReference>
<evidence type="ECO:0000256" key="4">
    <source>
        <dbReference type="ARBA" id="ARBA00022729"/>
    </source>
</evidence>
<evidence type="ECO:0000256" key="9">
    <source>
        <dbReference type="ARBA" id="ARBA00023180"/>
    </source>
</evidence>
<sequence length="199" mass="22030">MIQPPLLLLVIPIIHCTCLSHVISGLCLHDQRSLLLQFKNNLTFDPLIATKLSSWNESITPCCEWGGVTCDHHARVIALDLSEQTIHGALDNSSSLFSLQHLQSLNLADNSFNSTIPSGFNKLKNLTHLNLRDAGFVGQVPTEIFQLTRLVTLDLSQSNDLKLDSSNLGKLVQNLTNIRKIYLDMNGTMLCCCCLTSKN</sequence>
<dbReference type="InterPro" id="IPR056845">
    <property type="entry name" value="LRR_Zer-1"/>
</dbReference>
<keyword evidence="5" id="KW-0677">Repeat</keyword>
<keyword evidence="8" id="KW-0675">Receptor</keyword>
<evidence type="ECO:0000256" key="7">
    <source>
        <dbReference type="ARBA" id="ARBA00023136"/>
    </source>
</evidence>
<protein>
    <recommendedName>
        <fullName evidence="15">Leucine-rich repeat-containing N-terminal plant-type domain-containing protein</fullName>
    </recommendedName>
</protein>
<dbReference type="InterPro" id="IPR032675">
    <property type="entry name" value="LRR_dom_sf"/>
</dbReference>
<evidence type="ECO:0000256" key="10">
    <source>
        <dbReference type="SAM" id="SignalP"/>
    </source>
</evidence>
<feature type="chain" id="PRO_5045372914" description="Leucine-rich repeat-containing N-terminal plant-type domain-containing protein" evidence="10">
    <location>
        <begin position="21"/>
        <end position="199"/>
    </location>
</feature>
<evidence type="ECO:0000256" key="2">
    <source>
        <dbReference type="ARBA" id="ARBA00022614"/>
    </source>
</evidence>
<evidence type="ECO:0008006" key="15">
    <source>
        <dbReference type="Google" id="ProtNLM"/>
    </source>
</evidence>
<keyword evidence="9" id="KW-0325">Glycoprotein</keyword>
<keyword evidence="14" id="KW-1185">Reference proteome</keyword>
<name>A0ABU6U4X2_9FABA</name>
<accession>A0ABU6U4X2</accession>
<proteinExistence type="predicted"/>
<evidence type="ECO:0000256" key="6">
    <source>
        <dbReference type="ARBA" id="ARBA00022989"/>
    </source>
</evidence>
<dbReference type="Proteomes" id="UP001341840">
    <property type="component" value="Unassembled WGS sequence"/>
</dbReference>
<evidence type="ECO:0000256" key="1">
    <source>
        <dbReference type="ARBA" id="ARBA00004479"/>
    </source>
</evidence>
<keyword evidence="7" id="KW-0472">Membrane</keyword>
<keyword evidence="3" id="KW-0812">Transmembrane</keyword>
<dbReference type="Gene3D" id="3.80.10.10">
    <property type="entry name" value="Ribonuclease Inhibitor"/>
    <property type="match status" value="1"/>
</dbReference>
<evidence type="ECO:0000313" key="14">
    <source>
        <dbReference type="Proteomes" id="UP001341840"/>
    </source>
</evidence>
<keyword evidence="4 10" id="KW-0732">Signal</keyword>
<dbReference type="EMBL" id="JASCZI010120858">
    <property type="protein sequence ID" value="MED6156156.1"/>
    <property type="molecule type" value="Genomic_DNA"/>
</dbReference>
<dbReference type="PANTHER" id="PTHR48061">
    <property type="entry name" value="LEUCINE-RICH REPEAT RECEPTOR PROTEIN KINASE EMS1-LIKE-RELATED"/>
    <property type="match status" value="1"/>
</dbReference>
<keyword evidence="6" id="KW-1133">Transmembrane helix</keyword>